<evidence type="ECO:0000256" key="10">
    <source>
        <dbReference type="PROSITE-ProRule" id="PRU00042"/>
    </source>
</evidence>
<feature type="domain" description="C2H2-type" evidence="12">
    <location>
        <begin position="138"/>
        <end position="165"/>
    </location>
</feature>
<evidence type="ECO:0000256" key="2">
    <source>
        <dbReference type="ARBA" id="ARBA00022723"/>
    </source>
</evidence>
<organism evidence="13">
    <name type="scientific">Octopus bimaculoides</name>
    <name type="common">California two-spotted octopus</name>
    <dbReference type="NCBI Taxonomy" id="37653"/>
    <lineage>
        <taxon>Eukaryota</taxon>
        <taxon>Metazoa</taxon>
        <taxon>Spiralia</taxon>
        <taxon>Lophotrochozoa</taxon>
        <taxon>Mollusca</taxon>
        <taxon>Cephalopoda</taxon>
        <taxon>Coleoidea</taxon>
        <taxon>Octopodiformes</taxon>
        <taxon>Octopoda</taxon>
        <taxon>Incirrata</taxon>
        <taxon>Octopodidae</taxon>
        <taxon>Octopus</taxon>
    </lineage>
</organism>
<dbReference type="AlphaFoldDB" id="A0A0L8GG98"/>
<feature type="compositionally biased region" description="Polar residues" evidence="11">
    <location>
        <begin position="186"/>
        <end position="203"/>
    </location>
</feature>
<feature type="region of interest" description="Disordered" evidence="11">
    <location>
        <begin position="1"/>
        <end position="20"/>
    </location>
</feature>
<evidence type="ECO:0000256" key="11">
    <source>
        <dbReference type="SAM" id="MobiDB-lite"/>
    </source>
</evidence>
<evidence type="ECO:0000256" key="7">
    <source>
        <dbReference type="ARBA" id="ARBA00023125"/>
    </source>
</evidence>
<evidence type="ECO:0000256" key="6">
    <source>
        <dbReference type="ARBA" id="ARBA00023015"/>
    </source>
</evidence>
<feature type="compositionally biased region" description="Basic residues" evidence="11">
    <location>
        <begin position="261"/>
        <end position="272"/>
    </location>
</feature>
<keyword evidence="8" id="KW-0804">Transcription</keyword>
<protein>
    <recommendedName>
        <fullName evidence="12">C2H2-type domain-containing protein</fullName>
    </recommendedName>
</protein>
<evidence type="ECO:0000256" key="1">
    <source>
        <dbReference type="ARBA" id="ARBA00004123"/>
    </source>
</evidence>
<feature type="region of interest" description="Disordered" evidence="11">
    <location>
        <begin position="261"/>
        <end position="307"/>
    </location>
</feature>
<dbReference type="GO" id="GO:0005634">
    <property type="term" value="C:nucleus"/>
    <property type="evidence" value="ECO:0007669"/>
    <property type="project" value="UniProtKB-SubCell"/>
</dbReference>
<dbReference type="PANTHER" id="PTHR24394:SF44">
    <property type="entry name" value="ZINC FINGER PROTEIN 271-LIKE"/>
    <property type="match status" value="1"/>
</dbReference>
<gene>
    <name evidence="13" type="ORF">OCBIM_22033842mg</name>
</gene>
<dbReference type="FunFam" id="3.30.160.60:FF:000325">
    <property type="entry name" value="ZFP90 zinc finger protein"/>
    <property type="match status" value="1"/>
</dbReference>
<dbReference type="InterPro" id="IPR013087">
    <property type="entry name" value="Znf_C2H2_type"/>
</dbReference>
<name>A0A0L8GG98_OCTBM</name>
<dbReference type="SMART" id="SM00355">
    <property type="entry name" value="ZnF_C2H2"/>
    <property type="match status" value="3"/>
</dbReference>
<keyword evidence="4 10" id="KW-0863">Zinc-finger</keyword>
<evidence type="ECO:0000256" key="8">
    <source>
        <dbReference type="ARBA" id="ARBA00023163"/>
    </source>
</evidence>
<keyword evidence="9" id="KW-0539">Nucleus</keyword>
<feature type="compositionally biased region" description="Polar residues" evidence="11">
    <location>
        <begin position="273"/>
        <end position="306"/>
    </location>
</feature>
<dbReference type="KEGG" id="obi:106877003"/>
<evidence type="ECO:0000256" key="4">
    <source>
        <dbReference type="ARBA" id="ARBA00022771"/>
    </source>
</evidence>
<keyword evidence="7" id="KW-0238">DNA-binding</keyword>
<evidence type="ECO:0000256" key="3">
    <source>
        <dbReference type="ARBA" id="ARBA00022737"/>
    </source>
</evidence>
<keyword evidence="5" id="KW-0862">Zinc</keyword>
<proteinExistence type="predicted"/>
<dbReference type="SUPFAM" id="SSF57667">
    <property type="entry name" value="beta-beta-alpha zinc fingers"/>
    <property type="match status" value="2"/>
</dbReference>
<evidence type="ECO:0000256" key="9">
    <source>
        <dbReference type="ARBA" id="ARBA00023242"/>
    </source>
</evidence>
<dbReference type="EMBL" id="KQ421894">
    <property type="protein sequence ID" value="KOF76042.1"/>
    <property type="molecule type" value="Genomic_DNA"/>
</dbReference>
<dbReference type="GO" id="GO:0003677">
    <property type="term" value="F:DNA binding"/>
    <property type="evidence" value="ECO:0007669"/>
    <property type="project" value="UniProtKB-KW"/>
</dbReference>
<dbReference type="GO" id="GO:0000981">
    <property type="term" value="F:DNA-binding transcription factor activity, RNA polymerase II-specific"/>
    <property type="evidence" value="ECO:0007669"/>
    <property type="project" value="TreeGrafter"/>
</dbReference>
<keyword evidence="2" id="KW-0479">Metal-binding</keyword>
<dbReference type="InterPro" id="IPR036236">
    <property type="entry name" value="Znf_C2H2_sf"/>
</dbReference>
<feature type="region of interest" description="Disordered" evidence="11">
    <location>
        <begin position="364"/>
        <end position="398"/>
    </location>
</feature>
<dbReference type="Gene3D" id="3.30.160.60">
    <property type="entry name" value="Classic Zinc Finger"/>
    <property type="match status" value="3"/>
</dbReference>
<sequence>MNCEGKSTGVMNSKKTLPKSNIGRPTMFDFHKKNFPFQSHLNKYFKNHNTENSGKKCFLKPFFYSKGLSKNLKIHFLYECTFCQKLFAHNSNLSRHMRVHSDEKLFQCNLCEKSFTSSSNLGTHLGNHSGSHMTKNPFKCGYCKKIFTKSNELIKHIELHTKQNSDQQKSSCSLKAVPSSEGARSCSGTKQVDEQSVSPKGNCSFDQQYKPDHTYCFNASQELNDGNETNPLAFGNKSKCHSNSIEKNQLQPDHTYWSHAKKSRLCKRKVKSSHSSQKPSVIQSDSNKPNIESDHTYSSGRSTNMLGDTLQLEPSACNSELVPEKNARKLKPDHTYSIGVHCSEKKTNTQEDSSLQLVHHFSHTDNCSNSGRPIPLNTQHNQNSQPVSTPLKKSSKNNCLDQPVETTVHCSNISKPDHTYSHKKGIISNMNNLKTFGNRSVKTDWEKLSFSLQAAKENQPSFDHTYCFDAKLQKEPDGKGTDHTYCLEEDDFICSHNWNANMMSDHTYCLMNAVTRHF</sequence>
<accession>A0A0L8GG98</accession>
<dbReference type="FunFam" id="3.30.160.60:FF:001289">
    <property type="entry name" value="Zinc finger protein 574"/>
    <property type="match status" value="1"/>
</dbReference>
<feature type="domain" description="C2H2-type" evidence="12">
    <location>
        <begin position="78"/>
        <end position="105"/>
    </location>
</feature>
<feature type="domain" description="C2H2-type" evidence="12">
    <location>
        <begin position="106"/>
        <end position="133"/>
    </location>
</feature>
<evidence type="ECO:0000259" key="12">
    <source>
        <dbReference type="PROSITE" id="PS50157"/>
    </source>
</evidence>
<reference evidence="13" key="1">
    <citation type="submission" date="2015-07" db="EMBL/GenBank/DDBJ databases">
        <title>MeaNS - Measles Nucleotide Surveillance Program.</title>
        <authorList>
            <person name="Tran T."/>
            <person name="Druce J."/>
        </authorList>
    </citation>
    <scope>NUCLEOTIDE SEQUENCE</scope>
    <source>
        <strain evidence="13">UCB-OBI-ISO-001</strain>
        <tissue evidence="13">Gonad</tissue>
    </source>
</reference>
<dbReference type="PANTHER" id="PTHR24394">
    <property type="entry name" value="ZINC FINGER PROTEIN"/>
    <property type="match status" value="1"/>
</dbReference>
<dbReference type="PROSITE" id="PS00028">
    <property type="entry name" value="ZINC_FINGER_C2H2_1"/>
    <property type="match status" value="3"/>
</dbReference>
<feature type="compositionally biased region" description="Polar residues" evidence="11">
    <location>
        <begin position="9"/>
        <end position="19"/>
    </location>
</feature>
<feature type="region of interest" description="Disordered" evidence="11">
    <location>
        <begin position="170"/>
        <end position="203"/>
    </location>
</feature>
<dbReference type="OrthoDB" id="8922241at2759"/>
<dbReference type="PROSITE" id="PS50157">
    <property type="entry name" value="ZINC_FINGER_C2H2_2"/>
    <property type="match status" value="3"/>
</dbReference>
<keyword evidence="6" id="KW-0805">Transcription regulation</keyword>
<evidence type="ECO:0000313" key="13">
    <source>
        <dbReference type="EMBL" id="KOF76042.1"/>
    </source>
</evidence>
<dbReference type="Pfam" id="PF00096">
    <property type="entry name" value="zf-C2H2"/>
    <property type="match status" value="3"/>
</dbReference>
<evidence type="ECO:0000256" key="5">
    <source>
        <dbReference type="ARBA" id="ARBA00022833"/>
    </source>
</evidence>
<keyword evidence="3" id="KW-0677">Repeat</keyword>
<dbReference type="GO" id="GO:0008270">
    <property type="term" value="F:zinc ion binding"/>
    <property type="evidence" value="ECO:0007669"/>
    <property type="project" value="UniProtKB-KW"/>
</dbReference>
<comment type="subcellular location">
    <subcellularLocation>
        <location evidence="1">Nucleus</location>
    </subcellularLocation>
</comment>